<feature type="region of interest" description="Disordered" evidence="3">
    <location>
        <begin position="1575"/>
        <end position="1706"/>
    </location>
</feature>
<dbReference type="Proteomes" id="UP000076632">
    <property type="component" value="Unassembled WGS sequence"/>
</dbReference>
<dbReference type="Pfam" id="PF13540">
    <property type="entry name" value="RCC1_2"/>
    <property type="match status" value="1"/>
</dbReference>
<feature type="compositionally biased region" description="Polar residues" evidence="3">
    <location>
        <begin position="1326"/>
        <end position="1337"/>
    </location>
</feature>
<evidence type="ECO:0000256" key="1">
    <source>
        <dbReference type="ARBA" id="ARBA00022737"/>
    </source>
</evidence>
<sequence length="1706" mass="183859">MSGLLWKFYLEDDIESFRQLLANASSAARPAAPKTFSGGPGQSSPSAALSTSPSITPKCRKTSSWNISSVNTTPGKAAGSWANVVLGRSDVNSKDTFGLTILHHAASRTTDNAHAFALALLEHPLTDIYMQDMENGWTALHRALYFGNILTARAILSRDALDAGNVLNAGGLIKIKDKEGNSPFDLFAATIADESLRSPGLDLSHAKYEDDNDDTSSQGAGSENDEDFPRHVSLAPRVDIHGDDLFTFGSNKNHTLGFGDEDDRQYPERITLKRPENLLRRFYREQHAGLDIPSSTDLGSKPSASLPSLIRNRPILIQDIAMSKLHTAVLTTDPESNLYMCGFGPGGRLGTGDENTRFNFVCVDNGPLAGKRVVNIGLGQNHTLAVTDDGQLFTWGTNAFGQLGYLLPKPKLNDEDPIQTSPRQVFGPLKRELVLGAAGSRIHSVVHTSTALFTFGKNEGQLGLVDSDARSLEIQTIPRRVAASLFSSPIRMVSAIDRATICLLQNHEVWVFANYGYTKLSFPLDGSFDNFQRSTFRTTAYDFLPNNIIKVTAGGDTICALSRRGEVFTVNVSQRAEPGVASASTTNPSKIRSALSLPQRVWSLRKGHMAVSDVDVGQDGSVVICTESGSVWKRIKRAKIKDAAATGSRDFKAKDYKFSRVSGLTRVTAVRSNSFGAFSAVRTESDVTKTHVQVKDSTLSRDLAVLSPFDNLIRGHGSANHGSGSSRDASAAEIVLAIKDILLSPRSLETVIRATCEQQASSLMSGYDVDICTSESSVHLPAHEFLLSSRSSTLRQAFAECRRARSTVSIGDMLSIDLKDGKEFRVTFPNADFLTVLNLLVYVYHDAVVDVWHCTRLAPKSTSRYRQVRTELMKIAARLELRNLEASARAMIQPTEALRKGMESALLDSAFFDGGDVLVELSNAEVKVHSTLMCRRCPFFEGLFQGRAGGLWLASRRELANDPGALTKVDLKHVDEDIFKLVLRHVYADTGVELFDDVVADDLDHFLDIVLGVMSVANELMLDRLSQVCQQVLGRFVTIRNVCQLINAIAPSYVAELKNACLKFLCLNLEALLESRLLEDLDNDLAYELDQVVRDNQLASSPFVRSGRAEALLHDKYPELAEEIEQGRRAKIGAMAFQARLKEEESRSSGSFKQRPGILDSNTSPVATKSRRKSRDAKLDSVSPRLKGKASVNDLMFDMEDEDLGKAGQPGLGEPDRPIPVRQRTSGTVPGSLYASPGSSVPDANVWFDSKGKAISSPHDGFGSPSPANVLASPPSSFTPRLDAQVSSSSITQAQQPPQSVIATGKPWASPTLPATKLDMKDIMAQASTSSRTSNLSLGLASQREEQEQQQQYQARREHATKASGSFGGKLSQRERKKQQQQQEQQLAAVQAVASKEAEKTKSPWQTGPAAAKVSLKDVLSAEKTGSPTPGSSGTARNGSLASSSASQRPPSSVPLNLQQTIARKPSPSSQGAAATKPSVPAAQHPPTTSYSSSSSTSKPVVAGPRSVRHQPAPSVVRSAEPSLQLSMADILSQQQAEKDFVREAAAKRSLEEIQQEQAFQEWWDRECQRVMLEEEARSATAAGHANKSRRNRGGHGRGHGQVGGDHGHGRGSGGGAQAPSQAGRGSTSGGDITARRGAATDLEGNARSGKSSSSHPPAQSSSRGSRGNRGQHSGRGGGASRNRHPPKDAAPASSSSPAAVPVSSR</sequence>
<dbReference type="OMA" id="FEFVLRY"/>
<evidence type="ECO:0000256" key="3">
    <source>
        <dbReference type="SAM" id="MobiDB-lite"/>
    </source>
</evidence>
<feature type="compositionally biased region" description="Low complexity" evidence="3">
    <location>
        <begin position="1488"/>
        <end position="1498"/>
    </location>
</feature>
<feature type="repeat" description="RCC1" evidence="2">
    <location>
        <begin position="390"/>
        <end position="450"/>
    </location>
</feature>
<dbReference type="SUPFAM" id="SSF54695">
    <property type="entry name" value="POZ domain"/>
    <property type="match status" value="1"/>
</dbReference>
<evidence type="ECO:0000259" key="4">
    <source>
        <dbReference type="PROSITE" id="PS50097"/>
    </source>
</evidence>
<dbReference type="SMART" id="SM00248">
    <property type="entry name" value="ANK"/>
    <property type="match status" value="2"/>
</dbReference>
<gene>
    <name evidence="5" type="ORF">L228DRAFT_262107</name>
</gene>
<feature type="region of interest" description="Disordered" evidence="3">
    <location>
        <begin position="31"/>
        <end position="57"/>
    </location>
</feature>
<dbReference type="InterPro" id="IPR000408">
    <property type="entry name" value="Reg_chr_condens"/>
</dbReference>
<dbReference type="OrthoDB" id="1893551at2759"/>
<dbReference type="Gene3D" id="1.25.40.20">
    <property type="entry name" value="Ankyrin repeat-containing domain"/>
    <property type="match status" value="1"/>
</dbReference>
<feature type="domain" description="BTB" evidence="4">
    <location>
        <begin position="915"/>
        <end position="989"/>
    </location>
</feature>
<dbReference type="InterPro" id="IPR036770">
    <property type="entry name" value="Ankyrin_rpt-contain_sf"/>
</dbReference>
<feature type="region of interest" description="Disordered" evidence="3">
    <location>
        <begin position="1256"/>
        <end position="1523"/>
    </location>
</feature>
<reference evidence="5 6" key="1">
    <citation type="journal article" date="2016" name="Fungal Biol.">
        <title>The genome of Xylona heveae provides a window into fungal endophytism.</title>
        <authorList>
            <person name="Gazis R."/>
            <person name="Kuo A."/>
            <person name="Riley R."/>
            <person name="LaButti K."/>
            <person name="Lipzen A."/>
            <person name="Lin J."/>
            <person name="Amirebrahimi M."/>
            <person name="Hesse C.N."/>
            <person name="Spatafora J.W."/>
            <person name="Henrissat B."/>
            <person name="Hainaut M."/>
            <person name="Grigoriev I.V."/>
            <person name="Hibbett D.S."/>
        </authorList>
    </citation>
    <scope>NUCLEOTIDE SEQUENCE [LARGE SCALE GENOMIC DNA]</scope>
    <source>
        <strain evidence="5 6">TC161</strain>
    </source>
</reference>
<dbReference type="InterPro" id="IPR002110">
    <property type="entry name" value="Ankyrin_rpt"/>
</dbReference>
<dbReference type="InterPro" id="IPR009091">
    <property type="entry name" value="RCC1/BLIP-II"/>
</dbReference>
<keyword evidence="1" id="KW-0677">Repeat</keyword>
<dbReference type="CDD" id="cd18500">
    <property type="entry name" value="BACK_IBtk"/>
    <property type="match status" value="1"/>
</dbReference>
<dbReference type="SUPFAM" id="SSF50985">
    <property type="entry name" value="RCC1/BLIP-II"/>
    <property type="match status" value="1"/>
</dbReference>
<dbReference type="Gene3D" id="2.130.10.30">
    <property type="entry name" value="Regulator of chromosome condensation 1/beta-lactamase-inhibitor protein II"/>
    <property type="match status" value="1"/>
</dbReference>
<organism evidence="5 6">
    <name type="scientific">Xylona heveae (strain CBS 132557 / TC161)</name>
    <dbReference type="NCBI Taxonomy" id="1328760"/>
    <lineage>
        <taxon>Eukaryota</taxon>
        <taxon>Fungi</taxon>
        <taxon>Dikarya</taxon>
        <taxon>Ascomycota</taxon>
        <taxon>Pezizomycotina</taxon>
        <taxon>Xylonomycetes</taxon>
        <taxon>Xylonales</taxon>
        <taxon>Xylonaceae</taxon>
        <taxon>Xylona</taxon>
    </lineage>
</organism>
<dbReference type="EMBL" id="KV407461">
    <property type="protein sequence ID" value="KZF21039.1"/>
    <property type="molecule type" value="Genomic_DNA"/>
</dbReference>
<dbReference type="PROSITE" id="PS50012">
    <property type="entry name" value="RCC1_3"/>
    <property type="match status" value="2"/>
</dbReference>
<protein>
    <recommendedName>
        <fullName evidence="4">BTB domain-containing protein</fullName>
    </recommendedName>
</protein>
<dbReference type="InterPro" id="IPR011333">
    <property type="entry name" value="SKP1/BTB/POZ_sf"/>
</dbReference>
<dbReference type="STRING" id="1328760.A0A165FJ71"/>
<dbReference type="RefSeq" id="XP_018186594.1">
    <property type="nucleotide sequence ID" value="XM_018334390.1"/>
</dbReference>
<dbReference type="InterPro" id="IPR000210">
    <property type="entry name" value="BTB/POZ_dom"/>
</dbReference>
<feature type="compositionally biased region" description="Low complexity" evidence="3">
    <location>
        <begin position="42"/>
        <end position="57"/>
    </location>
</feature>
<feature type="compositionally biased region" description="Gly residues" evidence="3">
    <location>
        <begin position="1600"/>
        <end position="1617"/>
    </location>
</feature>
<dbReference type="PROSITE" id="PS50097">
    <property type="entry name" value="BTB"/>
    <property type="match status" value="1"/>
</dbReference>
<dbReference type="PANTHER" id="PTHR22872:SF2">
    <property type="entry name" value="INHIBITOR OF BRUTON TYROSINE KINASE"/>
    <property type="match status" value="1"/>
</dbReference>
<feature type="compositionally biased region" description="Low complexity" evidence="3">
    <location>
        <begin position="1690"/>
        <end position="1706"/>
    </location>
</feature>
<feature type="compositionally biased region" description="Low complexity" evidence="3">
    <location>
        <begin position="1647"/>
        <end position="1672"/>
    </location>
</feature>
<dbReference type="InParanoid" id="A0A165FJ71"/>
<feature type="compositionally biased region" description="Low complexity" evidence="3">
    <location>
        <begin position="1380"/>
        <end position="1395"/>
    </location>
</feature>
<feature type="compositionally biased region" description="Basic residues" evidence="3">
    <location>
        <begin position="1587"/>
        <end position="1599"/>
    </location>
</feature>
<feature type="region of interest" description="Disordered" evidence="3">
    <location>
        <begin position="1202"/>
        <end position="1237"/>
    </location>
</feature>
<feature type="repeat" description="RCC1" evidence="2">
    <location>
        <begin position="336"/>
        <end position="389"/>
    </location>
</feature>
<dbReference type="GeneID" id="28899527"/>
<dbReference type="Gene3D" id="3.30.710.10">
    <property type="entry name" value="Potassium Channel Kv1.1, Chain A"/>
    <property type="match status" value="2"/>
</dbReference>
<evidence type="ECO:0000313" key="6">
    <source>
        <dbReference type="Proteomes" id="UP000076632"/>
    </source>
</evidence>
<feature type="compositionally biased region" description="Polar residues" evidence="3">
    <location>
        <begin position="1274"/>
        <end position="1302"/>
    </location>
</feature>
<dbReference type="SMART" id="SM00225">
    <property type="entry name" value="BTB"/>
    <property type="match status" value="2"/>
</dbReference>
<feature type="region of interest" description="Disordered" evidence="3">
    <location>
        <begin position="202"/>
        <end position="230"/>
    </location>
</feature>
<evidence type="ECO:0000256" key="2">
    <source>
        <dbReference type="PROSITE-ProRule" id="PRU00235"/>
    </source>
</evidence>
<dbReference type="SUPFAM" id="SSF48403">
    <property type="entry name" value="Ankyrin repeat"/>
    <property type="match status" value="1"/>
</dbReference>
<feature type="region of interest" description="Disordered" evidence="3">
    <location>
        <begin position="1143"/>
        <end position="1186"/>
    </location>
</feature>
<evidence type="ECO:0000313" key="5">
    <source>
        <dbReference type="EMBL" id="KZF21039.1"/>
    </source>
</evidence>
<keyword evidence="6" id="KW-1185">Reference proteome</keyword>
<feature type="compositionally biased region" description="Polar residues" evidence="3">
    <location>
        <begin position="1454"/>
        <end position="1473"/>
    </location>
</feature>
<accession>A0A165FJ71</accession>
<name>A0A165FJ71_XYLHT</name>
<dbReference type="InterPro" id="IPR051625">
    <property type="entry name" value="Signaling_Regulatory_Domain"/>
</dbReference>
<feature type="compositionally biased region" description="Low complexity" evidence="3">
    <location>
        <begin position="1440"/>
        <end position="1451"/>
    </location>
</feature>
<proteinExistence type="predicted"/>
<dbReference type="PANTHER" id="PTHR22872">
    <property type="entry name" value="BTK-BINDING PROTEIN-RELATED"/>
    <property type="match status" value="1"/>
</dbReference>
<feature type="compositionally biased region" description="Polar residues" evidence="3">
    <location>
        <begin position="1424"/>
        <end position="1438"/>
    </location>
</feature>
<dbReference type="Pfam" id="PF12796">
    <property type="entry name" value="Ank_2"/>
    <property type="match status" value="1"/>
</dbReference>
<dbReference type="CDD" id="cd18186">
    <property type="entry name" value="BTB_POZ_ZBTB_KLHL-like"/>
    <property type="match status" value="1"/>
</dbReference>